<keyword evidence="2" id="KW-0472">Membrane</keyword>
<keyword evidence="2" id="KW-0812">Transmembrane</keyword>
<dbReference type="PANTHER" id="PTHR10877:SF194">
    <property type="entry name" value="LOCATION OF VULVA DEFECTIVE 1"/>
    <property type="match status" value="1"/>
</dbReference>
<feature type="transmembrane region" description="Helical" evidence="2">
    <location>
        <begin position="55"/>
        <end position="76"/>
    </location>
</feature>
<protein>
    <submittedName>
        <fullName evidence="3">Polycystic kidney disease protein 1-like 2</fullName>
    </submittedName>
</protein>
<reference evidence="3 4" key="1">
    <citation type="journal article" date="2021" name="Elife">
        <title>Chloroplast acquisition without the gene transfer in kleptoplastic sea slugs, Plakobranchus ocellatus.</title>
        <authorList>
            <person name="Maeda T."/>
            <person name="Takahashi S."/>
            <person name="Yoshida T."/>
            <person name="Shimamura S."/>
            <person name="Takaki Y."/>
            <person name="Nagai Y."/>
            <person name="Toyoda A."/>
            <person name="Suzuki Y."/>
            <person name="Arimoto A."/>
            <person name="Ishii H."/>
            <person name="Satoh N."/>
            <person name="Nishiyama T."/>
            <person name="Hasebe M."/>
            <person name="Maruyama T."/>
            <person name="Minagawa J."/>
            <person name="Obokata J."/>
            <person name="Shigenobu S."/>
        </authorList>
    </citation>
    <scope>NUCLEOTIDE SEQUENCE [LARGE SCALE GENOMIC DNA]</scope>
</reference>
<dbReference type="InterPro" id="IPR000434">
    <property type="entry name" value="PC1"/>
</dbReference>
<dbReference type="GO" id="GO:0016020">
    <property type="term" value="C:membrane"/>
    <property type="evidence" value="ECO:0007669"/>
    <property type="project" value="InterPro"/>
</dbReference>
<evidence type="ECO:0000313" key="4">
    <source>
        <dbReference type="Proteomes" id="UP000762676"/>
    </source>
</evidence>
<dbReference type="PANTHER" id="PTHR10877">
    <property type="entry name" value="POLYCYSTIN FAMILY MEMBER"/>
    <property type="match status" value="1"/>
</dbReference>
<dbReference type="EMBL" id="BMAT01005880">
    <property type="protein sequence ID" value="GFS01450.1"/>
    <property type="molecule type" value="Genomic_DNA"/>
</dbReference>
<proteinExistence type="predicted"/>
<evidence type="ECO:0000256" key="2">
    <source>
        <dbReference type="SAM" id="Phobius"/>
    </source>
</evidence>
<accession>A0AAV4HV41</accession>
<dbReference type="AlphaFoldDB" id="A0AAV4HV41"/>
<evidence type="ECO:0000256" key="1">
    <source>
        <dbReference type="SAM" id="MobiDB-lite"/>
    </source>
</evidence>
<keyword evidence="2" id="KW-1133">Transmembrane helix</keyword>
<keyword evidence="4" id="KW-1185">Reference proteome</keyword>
<sequence>MSNTSHPRVLPSQVQRLSCCMSLLFLTMITNAMWFKGESNNENVEAIKIGPISFTVAQFFIGFASTLIVFPPNFIMMTFFRRCRPKNNAIAQVNQPEVKDKQKFRWKNVNSSSMIEETEGERLQHPDPSQEEQIL</sequence>
<organism evidence="3 4">
    <name type="scientific">Elysia marginata</name>
    <dbReference type="NCBI Taxonomy" id="1093978"/>
    <lineage>
        <taxon>Eukaryota</taxon>
        <taxon>Metazoa</taxon>
        <taxon>Spiralia</taxon>
        <taxon>Lophotrochozoa</taxon>
        <taxon>Mollusca</taxon>
        <taxon>Gastropoda</taxon>
        <taxon>Heterobranchia</taxon>
        <taxon>Euthyneura</taxon>
        <taxon>Panpulmonata</taxon>
        <taxon>Sacoglossa</taxon>
        <taxon>Placobranchoidea</taxon>
        <taxon>Plakobranchidae</taxon>
        <taxon>Elysia</taxon>
    </lineage>
</organism>
<feature type="transmembrane region" description="Helical" evidence="2">
    <location>
        <begin position="17"/>
        <end position="35"/>
    </location>
</feature>
<name>A0AAV4HV41_9GAST</name>
<evidence type="ECO:0000313" key="3">
    <source>
        <dbReference type="EMBL" id="GFS01450.1"/>
    </source>
</evidence>
<dbReference type="InterPro" id="IPR051223">
    <property type="entry name" value="Polycystin"/>
</dbReference>
<dbReference type="GO" id="GO:0005262">
    <property type="term" value="F:calcium channel activity"/>
    <property type="evidence" value="ECO:0007669"/>
    <property type="project" value="TreeGrafter"/>
</dbReference>
<dbReference type="GO" id="GO:0050982">
    <property type="term" value="P:detection of mechanical stimulus"/>
    <property type="evidence" value="ECO:0007669"/>
    <property type="project" value="TreeGrafter"/>
</dbReference>
<dbReference type="PRINTS" id="PR00500">
    <property type="entry name" value="POLYCYSTIN1"/>
</dbReference>
<gene>
    <name evidence="3" type="ORF">ElyMa_002838900</name>
</gene>
<comment type="caution">
    <text evidence="3">The sequence shown here is derived from an EMBL/GenBank/DDBJ whole genome shotgun (WGS) entry which is preliminary data.</text>
</comment>
<feature type="region of interest" description="Disordered" evidence="1">
    <location>
        <begin position="112"/>
        <end position="135"/>
    </location>
</feature>
<dbReference type="Proteomes" id="UP000762676">
    <property type="component" value="Unassembled WGS sequence"/>
</dbReference>